<evidence type="ECO:0000313" key="15">
    <source>
        <dbReference type="EMBL" id="TGB01616.1"/>
    </source>
</evidence>
<keyword evidence="16" id="KW-1185">Reference proteome</keyword>
<feature type="binding site" evidence="12">
    <location>
        <position position="117"/>
    </location>
    <ligand>
        <name>(6S)-5,6,7,8-tetrahydrofolate</name>
        <dbReference type="ChEBI" id="CHEBI:57453"/>
    </ligand>
</feature>
<feature type="binding site" evidence="12">
    <location>
        <begin position="349"/>
        <end position="351"/>
    </location>
    <ligand>
        <name>(6S)-5,6,7,8-tetrahydrofolate</name>
        <dbReference type="ChEBI" id="CHEBI:57453"/>
    </ligand>
</feature>
<feature type="binding site" evidence="12">
    <location>
        <begin position="121"/>
        <end position="123"/>
    </location>
    <ligand>
        <name>(6S)-5,6,7,8-tetrahydrofolate</name>
        <dbReference type="ChEBI" id="CHEBI:57453"/>
    </ligand>
</feature>
<dbReference type="InterPro" id="IPR015422">
    <property type="entry name" value="PyrdxlP-dep_Trfase_small"/>
</dbReference>
<comment type="similarity">
    <text evidence="4 12">Belongs to the SHMT family.</text>
</comment>
<evidence type="ECO:0000256" key="1">
    <source>
        <dbReference type="ARBA" id="ARBA00001528"/>
    </source>
</evidence>
<dbReference type="HAMAP" id="MF_00051">
    <property type="entry name" value="SHMT"/>
    <property type="match status" value="1"/>
</dbReference>
<comment type="catalytic activity">
    <reaction evidence="1 12">
        <text>(6R)-5,10-methylene-5,6,7,8-tetrahydrofolate + glycine + H2O = (6S)-5,6,7,8-tetrahydrofolate + L-serine</text>
        <dbReference type="Rhea" id="RHEA:15481"/>
        <dbReference type="ChEBI" id="CHEBI:15377"/>
        <dbReference type="ChEBI" id="CHEBI:15636"/>
        <dbReference type="ChEBI" id="CHEBI:33384"/>
        <dbReference type="ChEBI" id="CHEBI:57305"/>
        <dbReference type="ChEBI" id="CHEBI:57453"/>
        <dbReference type="EC" id="2.1.2.1"/>
    </reaction>
</comment>
<evidence type="ECO:0000256" key="10">
    <source>
        <dbReference type="ARBA" id="ARBA00022898"/>
    </source>
</evidence>
<keyword evidence="10 12" id="KW-0663">Pyridoxal phosphate</keyword>
<feature type="modified residue" description="N6-(pyridoxal phosphate)lysine" evidence="12 13">
    <location>
        <position position="226"/>
    </location>
</feature>
<keyword evidence="15" id="KW-0489">Methyltransferase</keyword>
<accession>A0A4Z0GY37</accession>
<dbReference type="EMBL" id="SRJC01000005">
    <property type="protein sequence ID" value="TGB01616.1"/>
    <property type="molecule type" value="Genomic_DNA"/>
</dbReference>
<dbReference type="PROSITE" id="PS00096">
    <property type="entry name" value="SHMT"/>
    <property type="match status" value="1"/>
</dbReference>
<evidence type="ECO:0000256" key="4">
    <source>
        <dbReference type="ARBA" id="ARBA00006376"/>
    </source>
</evidence>
<evidence type="ECO:0000313" key="16">
    <source>
        <dbReference type="Proteomes" id="UP000297982"/>
    </source>
</evidence>
<dbReference type="PANTHER" id="PTHR11680">
    <property type="entry name" value="SERINE HYDROXYMETHYLTRANSFERASE"/>
    <property type="match status" value="1"/>
</dbReference>
<comment type="pathway">
    <text evidence="12">Amino-acid biosynthesis; glycine biosynthesis; glycine from L-serine: step 1/1.</text>
</comment>
<dbReference type="GO" id="GO:0035999">
    <property type="term" value="P:tetrahydrofolate interconversion"/>
    <property type="evidence" value="ECO:0007669"/>
    <property type="project" value="UniProtKB-UniRule"/>
</dbReference>
<name>A0A4Z0GY37_9BACI</name>
<dbReference type="RefSeq" id="WP_079477947.1">
    <property type="nucleotide sequence ID" value="NZ_FVYZ01000003.1"/>
</dbReference>
<comment type="subcellular location">
    <subcellularLocation>
        <location evidence="3 12">Cytoplasm</location>
    </subcellularLocation>
</comment>
<keyword evidence="9 12" id="KW-0808">Transferase</keyword>
<dbReference type="Gene3D" id="3.90.1150.10">
    <property type="entry name" value="Aspartate Aminotransferase, domain 1"/>
    <property type="match status" value="1"/>
</dbReference>
<dbReference type="GO" id="GO:0008168">
    <property type="term" value="F:methyltransferase activity"/>
    <property type="evidence" value="ECO:0007669"/>
    <property type="project" value="UniProtKB-KW"/>
</dbReference>
<gene>
    <name evidence="12" type="primary">glyA</name>
    <name evidence="15" type="ORF">E4663_15790</name>
</gene>
<evidence type="ECO:0000256" key="9">
    <source>
        <dbReference type="ARBA" id="ARBA00022679"/>
    </source>
</evidence>
<dbReference type="InterPro" id="IPR039429">
    <property type="entry name" value="SHMT-like_dom"/>
</dbReference>
<dbReference type="EC" id="2.1.2.1" evidence="12"/>
<sequence>MNHVKSTDAEIFSAIQDEQKRQQDNIELIASENFVSEAVMEAMGSVLTNKYAEGYPGRRYYGGCEHVDVVENLARERAKELFGADHVNVQPHSGAQANMAVYFTVLDHGDTVLGMNLNHGGHLTHGSPVNFSGQLYNFEEYGVTEQDQRIDYDAVLAKAKEVKPKLIVAGASAYPREIDFAKFREIADEVGAYLMVDMAHIAGLVASGLHPNPVPHAHFVTTTTHKTLRGPRGGMIFCTEEFAKKIDKSVFPGMQGGPLMHVIAAKAVSFKEALQPEFKKYSRQIIANAKRLGEALLERGVNLVSGGTDNHLLLLDLRQNQLTGKVVEKALDEIGITTNKNGIPFDPESPFVTSGIRIGTAAVTSRGFKEEEMEEIADLIAFTLEHHEDEAKMKEAKQRVQQLTSRFPLYQSLVQTK</sequence>
<dbReference type="Gene3D" id="3.40.640.10">
    <property type="entry name" value="Type I PLP-dependent aspartate aminotransferase-like (Major domain)"/>
    <property type="match status" value="1"/>
</dbReference>
<evidence type="ECO:0000256" key="5">
    <source>
        <dbReference type="ARBA" id="ARBA00011738"/>
    </source>
</evidence>
<feature type="binding site" evidence="12">
    <location>
        <position position="240"/>
    </location>
    <ligand>
        <name>(6S)-5,6,7,8-tetrahydrofolate</name>
        <dbReference type="ChEBI" id="CHEBI:57453"/>
    </ligand>
</feature>
<dbReference type="PANTHER" id="PTHR11680:SF35">
    <property type="entry name" value="SERINE HYDROXYMETHYLTRANSFERASE 1"/>
    <property type="match status" value="1"/>
</dbReference>
<feature type="domain" description="Serine hydroxymethyltransferase-like" evidence="14">
    <location>
        <begin position="5"/>
        <end position="380"/>
    </location>
</feature>
<dbReference type="Pfam" id="PF00464">
    <property type="entry name" value="SHMT"/>
    <property type="match status" value="1"/>
</dbReference>
<dbReference type="UniPathway" id="UPA00193"/>
<keyword evidence="8 12" id="KW-0028">Amino-acid biosynthesis</keyword>
<dbReference type="FunFam" id="3.40.640.10:FF:000001">
    <property type="entry name" value="Serine hydroxymethyltransferase"/>
    <property type="match status" value="1"/>
</dbReference>
<reference evidence="15 16" key="1">
    <citation type="journal article" date="2003" name="Int. J. Syst. Evol. Microbiol.">
        <title>Halobacillus salinus sp. nov., isolated from a salt lake on the coast of the East Sea in Korea.</title>
        <authorList>
            <person name="Yoon J.H."/>
            <person name="Kang K.H."/>
            <person name="Park Y.H."/>
        </authorList>
    </citation>
    <scope>NUCLEOTIDE SEQUENCE [LARGE SCALE GENOMIC DNA]</scope>
    <source>
        <strain evidence="15 16">HSL-3</strain>
    </source>
</reference>
<dbReference type="InterPro" id="IPR015421">
    <property type="entry name" value="PyrdxlP-dep_Trfase_major"/>
</dbReference>
<dbReference type="FunFam" id="3.90.1150.10:FF:000003">
    <property type="entry name" value="Serine hydroxymethyltransferase"/>
    <property type="match status" value="1"/>
</dbReference>
<comment type="subunit">
    <text evidence="5 12">Homodimer.</text>
</comment>
<dbReference type="UniPathway" id="UPA00288">
    <property type="reaction ID" value="UER01023"/>
</dbReference>
<dbReference type="GO" id="GO:0030170">
    <property type="term" value="F:pyridoxal phosphate binding"/>
    <property type="evidence" value="ECO:0007669"/>
    <property type="project" value="UniProtKB-UniRule"/>
</dbReference>
<dbReference type="GO" id="GO:0005829">
    <property type="term" value="C:cytosol"/>
    <property type="evidence" value="ECO:0007669"/>
    <property type="project" value="TreeGrafter"/>
</dbReference>
<organism evidence="15 16">
    <name type="scientific">Halobacillus salinus</name>
    <dbReference type="NCBI Taxonomy" id="192814"/>
    <lineage>
        <taxon>Bacteria</taxon>
        <taxon>Bacillati</taxon>
        <taxon>Bacillota</taxon>
        <taxon>Bacilli</taxon>
        <taxon>Bacillales</taxon>
        <taxon>Bacillaceae</taxon>
        <taxon>Halobacillus</taxon>
    </lineage>
</organism>
<dbReference type="InterPro" id="IPR049943">
    <property type="entry name" value="Ser_HO-MeTrfase-like"/>
</dbReference>
<evidence type="ECO:0000256" key="3">
    <source>
        <dbReference type="ARBA" id="ARBA00004496"/>
    </source>
</evidence>
<dbReference type="STRING" id="192814.GCA_900166575_03085"/>
<dbReference type="OrthoDB" id="9803846at2"/>
<dbReference type="GO" id="GO:0019264">
    <property type="term" value="P:glycine biosynthetic process from serine"/>
    <property type="evidence" value="ECO:0007669"/>
    <property type="project" value="UniProtKB-UniRule"/>
</dbReference>
<dbReference type="InterPro" id="IPR019798">
    <property type="entry name" value="Ser_HO-MeTrfase_PLP_BS"/>
</dbReference>
<dbReference type="GO" id="GO:0032259">
    <property type="term" value="P:methylation"/>
    <property type="evidence" value="ECO:0007669"/>
    <property type="project" value="UniProtKB-KW"/>
</dbReference>
<dbReference type="CDD" id="cd00378">
    <property type="entry name" value="SHMT"/>
    <property type="match status" value="1"/>
</dbReference>
<evidence type="ECO:0000259" key="14">
    <source>
        <dbReference type="Pfam" id="PF00464"/>
    </source>
</evidence>
<evidence type="ECO:0000256" key="6">
    <source>
        <dbReference type="ARBA" id="ARBA00022490"/>
    </source>
</evidence>
<dbReference type="PIRSF" id="PIRSF000412">
    <property type="entry name" value="SHMT"/>
    <property type="match status" value="1"/>
</dbReference>
<keyword evidence="7 12" id="KW-0554">One-carbon metabolism</keyword>
<evidence type="ECO:0000256" key="11">
    <source>
        <dbReference type="ARBA" id="ARBA00054606"/>
    </source>
</evidence>
<proteinExistence type="inferred from homology"/>
<comment type="pathway">
    <text evidence="12">One-carbon metabolism; tetrahydrofolate interconversion.</text>
</comment>
<dbReference type="AlphaFoldDB" id="A0A4Z0GY37"/>
<comment type="function">
    <text evidence="11">Catalyzes the reversible interconversion of serine and glycine with tetrahydrofolate (THF) serving as the one-carbon carrier. This reaction serves as the major source of one-carbon groups required for the biosynthesis of purines, thymidylate, methionine, and other important biomolecules. Also exhibits THF-independent aldolase activity toward beta-hydroxyamino acids, producing glycine and aldehydes, via a retro-aldol mechanism. Thus, is able to catalyze the cleavage of L-allo-threonine.</text>
</comment>
<evidence type="ECO:0000256" key="13">
    <source>
        <dbReference type="PIRSR" id="PIRSR000412-50"/>
    </source>
</evidence>
<dbReference type="Proteomes" id="UP000297982">
    <property type="component" value="Unassembled WGS sequence"/>
</dbReference>
<protein>
    <recommendedName>
        <fullName evidence="12">Serine hydroxymethyltransferase</fullName>
        <shortName evidence="12">SHMT</shortName>
        <shortName evidence="12">Serine methylase</shortName>
        <ecNumber evidence="12">2.1.2.1</ecNumber>
    </recommendedName>
</protein>
<dbReference type="InterPro" id="IPR001085">
    <property type="entry name" value="Ser_HO-MeTrfase"/>
</dbReference>
<evidence type="ECO:0000256" key="12">
    <source>
        <dbReference type="HAMAP-Rule" id="MF_00051"/>
    </source>
</evidence>
<evidence type="ECO:0000256" key="8">
    <source>
        <dbReference type="ARBA" id="ARBA00022605"/>
    </source>
</evidence>
<comment type="caution">
    <text evidence="15">The sequence shown here is derived from an EMBL/GenBank/DDBJ whole genome shotgun (WGS) entry which is preliminary data.</text>
</comment>
<evidence type="ECO:0000256" key="7">
    <source>
        <dbReference type="ARBA" id="ARBA00022563"/>
    </source>
</evidence>
<comment type="cofactor">
    <cofactor evidence="2 12 13">
        <name>pyridoxal 5'-phosphate</name>
        <dbReference type="ChEBI" id="CHEBI:597326"/>
    </cofactor>
</comment>
<feature type="site" description="Plays an important role in substrate specificity" evidence="12">
    <location>
        <position position="225"/>
    </location>
</feature>
<dbReference type="GO" id="GO:0004372">
    <property type="term" value="F:glycine hydroxymethyltransferase activity"/>
    <property type="evidence" value="ECO:0007669"/>
    <property type="project" value="UniProtKB-UniRule"/>
</dbReference>
<dbReference type="InterPro" id="IPR015424">
    <property type="entry name" value="PyrdxlP-dep_Trfase"/>
</dbReference>
<dbReference type="SUPFAM" id="SSF53383">
    <property type="entry name" value="PLP-dependent transferases"/>
    <property type="match status" value="1"/>
</dbReference>
<keyword evidence="6 12" id="KW-0963">Cytoplasm</keyword>
<dbReference type="NCBIfam" id="NF000586">
    <property type="entry name" value="PRK00011.1"/>
    <property type="match status" value="1"/>
</dbReference>
<evidence type="ECO:0000256" key="2">
    <source>
        <dbReference type="ARBA" id="ARBA00001933"/>
    </source>
</evidence>